<evidence type="ECO:0000313" key="5">
    <source>
        <dbReference type="Proteomes" id="UP000293195"/>
    </source>
</evidence>
<keyword evidence="5" id="KW-1185">Reference proteome</keyword>
<organism evidence="2 4">
    <name type="scientific">Alternaria tenuissima</name>
    <dbReference type="NCBI Taxonomy" id="119927"/>
    <lineage>
        <taxon>Eukaryota</taxon>
        <taxon>Fungi</taxon>
        <taxon>Dikarya</taxon>
        <taxon>Ascomycota</taxon>
        <taxon>Pezizomycotina</taxon>
        <taxon>Dothideomycetes</taxon>
        <taxon>Pleosporomycetidae</taxon>
        <taxon>Pleosporales</taxon>
        <taxon>Pleosporineae</taxon>
        <taxon>Pleosporaceae</taxon>
        <taxon>Alternaria</taxon>
        <taxon>Alternaria sect. Alternaria</taxon>
        <taxon>Alternaria alternata complex</taxon>
    </lineage>
</organism>
<dbReference type="Proteomes" id="UP000292340">
    <property type="component" value="Unassembled WGS sequence"/>
</dbReference>
<dbReference type="CDD" id="cd04301">
    <property type="entry name" value="NAT_SF"/>
    <property type="match status" value="1"/>
</dbReference>
<dbReference type="SUPFAM" id="SSF55729">
    <property type="entry name" value="Acyl-CoA N-acyltransferases (Nat)"/>
    <property type="match status" value="1"/>
</dbReference>
<dbReference type="GO" id="GO:0016747">
    <property type="term" value="F:acyltransferase activity, transferring groups other than amino-acyl groups"/>
    <property type="evidence" value="ECO:0007669"/>
    <property type="project" value="InterPro"/>
</dbReference>
<dbReference type="PROSITE" id="PS51186">
    <property type="entry name" value="GNAT"/>
    <property type="match status" value="1"/>
</dbReference>
<dbReference type="InterPro" id="IPR016181">
    <property type="entry name" value="Acyl_CoA_acyltransferase"/>
</dbReference>
<reference evidence="2" key="1">
    <citation type="submission" date="2017-10" db="EMBL/GenBank/DDBJ databases">
        <authorList>
            <person name="Armitage A.D."/>
            <person name="Barbara D.J."/>
            <person name="Woodhall J.W."/>
            <person name="Sreenivasaprasad S."/>
            <person name="Lane C.R."/>
            <person name="Clarkson J.P."/>
            <person name="Harrison R.J."/>
        </authorList>
    </citation>
    <scope>NUCLEOTIDE SEQUENCE</scope>
    <source>
        <strain evidence="2">FERA 1164</strain>
        <strain evidence="3">FERA 635</strain>
    </source>
</reference>
<evidence type="ECO:0000313" key="2">
    <source>
        <dbReference type="EMBL" id="RYN27105.1"/>
    </source>
</evidence>
<feature type="domain" description="N-acetyltransferase" evidence="1">
    <location>
        <begin position="72"/>
        <end position="221"/>
    </location>
</feature>
<evidence type="ECO:0000313" key="4">
    <source>
        <dbReference type="Proteomes" id="UP000292340"/>
    </source>
</evidence>
<dbReference type="Proteomes" id="UP000293195">
    <property type="component" value="Unassembled WGS sequence"/>
</dbReference>
<sequence length="244" mass="26986">MTTNQDLVYVTTSIPKSSGSEQLARLALKFREFKIHALKTDPKAFSSELDIESQLPQSTWVERITEPGTSILICVAMSTDTAKQASEDRASQLKMLLDGDWAGMFTIIGPVPRDNYIFPESGQPAPGPEGSETRWQLTGLFTLPGYRGCGIAKRLTETAIHFGKLTSTKMEKACGHKVHTRIRLIVHCHNTGVVNMYEKFGFVDNGRVTLAEACIANKAADMIPIDADPEKWHSRLGIAMEYLV</sequence>
<dbReference type="EMBL" id="PDXB01000015">
    <property type="protein sequence ID" value="RYN27105.1"/>
    <property type="molecule type" value="Genomic_DNA"/>
</dbReference>
<dbReference type="EMBL" id="PDXF01000008">
    <property type="protein sequence ID" value="RYO05590.1"/>
    <property type="molecule type" value="Genomic_DNA"/>
</dbReference>
<evidence type="ECO:0000313" key="3">
    <source>
        <dbReference type="EMBL" id="RYO05590.1"/>
    </source>
</evidence>
<dbReference type="Gene3D" id="3.40.630.30">
    <property type="match status" value="1"/>
</dbReference>
<dbReference type="InterPro" id="IPR000182">
    <property type="entry name" value="GNAT_dom"/>
</dbReference>
<dbReference type="AlphaFoldDB" id="A0AB37WEM5"/>
<reference evidence="2" key="2">
    <citation type="journal article" date="2019" name="bioRxiv">
        <title>Genomics, evolutionary history and diagnostics of the Alternaria alternata species group including apple and Asian pear pathotypes.</title>
        <authorList>
            <person name="Armitage A.D."/>
            <person name="Cockerton H.M."/>
            <person name="Sreenivasaprasad S."/>
            <person name="Woodhall J.W."/>
            <person name="Lane C.R."/>
            <person name="Harrison R.J."/>
            <person name="Clarkson J.P."/>
        </authorList>
    </citation>
    <scope>NUCLEOTIDE SEQUENCE</scope>
    <source>
        <strain evidence="2">FERA 1164</strain>
        <strain evidence="3">FERA 635</strain>
    </source>
</reference>
<gene>
    <name evidence="2" type="ORF">AA0115_g6563</name>
    <name evidence="3" type="ORF">AA0119_g3108</name>
</gene>
<dbReference type="Pfam" id="PF00583">
    <property type="entry name" value="Acetyltransf_1"/>
    <property type="match status" value="1"/>
</dbReference>
<proteinExistence type="predicted"/>
<evidence type="ECO:0000259" key="1">
    <source>
        <dbReference type="PROSITE" id="PS51186"/>
    </source>
</evidence>
<accession>A0AB37WEM5</accession>
<protein>
    <recommendedName>
        <fullName evidence="1">N-acetyltransferase domain-containing protein</fullName>
    </recommendedName>
</protein>
<comment type="caution">
    <text evidence="2">The sequence shown here is derived from an EMBL/GenBank/DDBJ whole genome shotgun (WGS) entry which is preliminary data.</text>
</comment>
<name>A0AB37WEM5_9PLEO</name>